<dbReference type="RefSeq" id="XP_058312253.1">
    <property type="nucleotide sequence ID" value="XM_058449909.1"/>
</dbReference>
<dbReference type="AlphaFoldDB" id="A0A9W9TCB7"/>
<reference evidence="2" key="1">
    <citation type="submission" date="2022-12" db="EMBL/GenBank/DDBJ databases">
        <authorList>
            <person name="Petersen C."/>
        </authorList>
    </citation>
    <scope>NUCLEOTIDE SEQUENCE</scope>
    <source>
        <strain evidence="2">IBT 15544</strain>
    </source>
</reference>
<gene>
    <name evidence="2" type="ORF">N7498_002847</name>
</gene>
<dbReference type="OrthoDB" id="10426061at2759"/>
<reference evidence="2" key="2">
    <citation type="journal article" date="2023" name="IMA Fungus">
        <title>Comparative genomic study of the Penicillium genus elucidates a diverse pangenome and 15 lateral gene transfer events.</title>
        <authorList>
            <person name="Petersen C."/>
            <person name="Sorensen T."/>
            <person name="Nielsen M.R."/>
            <person name="Sondergaard T.E."/>
            <person name="Sorensen J.L."/>
            <person name="Fitzpatrick D.A."/>
            <person name="Frisvad J.C."/>
            <person name="Nielsen K.L."/>
        </authorList>
    </citation>
    <scope>NUCLEOTIDE SEQUENCE</scope>
    <source>
        <strain evidence="2">IBT 15544</strain>
    </source>
</reference>
<evidence type="ECO:0000313" key="3">
    <source>
        <dbReference type="Proteomes" id="UP001150904"/>
    </source>
</evidence>
<feature type="compositionally biased region" description="Low complexity" evidence="1">
    <location>
        <begin position="86"/>
        <end position="99"/>
    </location>
</feature>
<feature type="compositionally biased region" description="Basic and acidic residues" evidence="1">
    <location>
        <begin position="25"/>
        <end position="34"/>
    </location>
</feature>
<name>A0A9W9TCB7_9EURO</name>
<evidence type="ECO:0000256" key="1">
    <source>
        <dbReference type="SAM" id="MobiDB-lite"/>
    </source>
</evidence>
<accession>A0A9W9TCB7</accession>
<comment type="caution">
    <text evidence="2">The sequence shown here is derived from an EMBL/GenBank/DDBJ whole genome shotgun (WGS) entry which is preliminary data.</text>
</comment>
<feature type="region of interest" description="Disordered" evidence="1">
    <location>
        <begin position="1"/>
        <end position="34"/>
    </location>
</feature>
<feature type="region of interest" description="Disordered" evidence="1">
    <location>
        <begin position="86"/>
        <end position="133"/>
    </location>
</feature>
<proteinExistence type="predicted"/>
<feature type="compositionally biased region" description="Basic and acidic residues" evidence="1">
    <location>
        <begin position="103"/>
        <end position="121"/>
    </location>
</feature>
<evidence type="ECO:0000313" key="2">
    <source>
        <dbReference type="EMBL" id="KAJ5216440.1"/>
    </source>
</evidence>
<dbReference type="EMBL" id="JAPQKR010000005">
    <property type="protein sequence ID" value="KAJ5216440.1"/>
    <property type="molecule type" value="Genomic_DNA"/>
</dbReference>
<protein>
    <submittedName>
        <fullName evidence="2">Uncharacterized protein</fullName>
    </submittedName>
</protein>
<keyword evidence="3" id="KW-1185">Reference proteome</keyword>
<sequence length="133" mass="15022">MTRKSKKPITPICPGISELAVESETDSRRSSAESWKARYEEMIDIALLPTQEEKDAAIAKIAIGKNSYVDSIRKKGPGCGFYECPTESTTGTTESVTTGPRIIQEREPTRASEESPRPRERYVRRRTWTLQDQ</sequence>
<dbReference type="GeneID" id="83177210"/>
<organism evidence="2 3">
    <name type="scientific">Penicillium cinerascens</name>
    <dbReference type="NCBI Taxonomy" id="70096"/>
    <lineage>
        <taxon>Eukaryota</taxon>
        <taxon>Fungi</taxon>
        <taxon>Dikarya</taxon>
        <taxon>Ascomycota</taxon>
        <taxon>Pezizomycotina</taxon>
        <taxon>Eurotiomycetes</taxon>
        <taxon>Eurotiomycetidae</taxon>
        <taxon>Eurotiales</taxon>
        <taxon>Aspergillaceae</taxon>
        <taxon>Penicillium</taxon>
    </lineage>
</organism>
<dbReference type="Proteomes" id="UP001150904">
    <property type="component" value="Unassembled WGS sequence"/>
</dbReference>